<feature type="transmembrane region" description="Helical" evidence="6">
    <location>
        <begin position="7"/>
        <end position="28"/>
    </location>
</feature>
<dbReference type="RefSeq" id="WP_154592020.1">
    <property type="nucleotide sequence ID" value="NZ_WLVL01000004.1"/>
</dbReference>
<dbReference type="GO" id="GO:0022857">
    <property type="term" value="F:transmembrane transporter activity"/>
    <property type="evidence" value="ECO:0007669"/>
    <property type="project" value="InterPro"/>
</dbReference>
<dbReference type="PANTHER" id="PTHR42770">
    <property type="entry name" value="AMINO ACID TRANSPORTER-RELATED"/>
    <property type="match status" value="1"/>
</dbReference>
<feature type="transmembrane region" description="Helical" evidence="6">
    <location>
        <begin position="163"/>
        <end position="184"/>
    </location>
</feature>
<feature type="transmembrane region" description="Helical" evidence="6">
    <location>
        <begin position="91"/>
        <end position="112"/>
    </location>
</feature>
<feature type="transmembrane region" description="Helical" evidence="6">
    <location>
        <begin position="398"/>
        <end position="417"/>
    </location>
</feature>
<dbReference type="InterPro" id="IPR002293">
    <property type="entry name" value="AA/rel_permease1"/>
</dbReference>
<keyword evidence="3 6" id="KW-0812">Transmembrane</keyword>
<dbReference type="AlphaFoldDB" id="A0A6I3IFW2"/>
<dbReference type="EMBL" id="WLVL01000004">
    <property type="protein sequence ID" value="MTB70655.1"/>
    <property type="molecule type" value="Genomic_DNA"/>
</dbReference>
<feature type="transmembrane region" description="Helical" evidence="6">
    <location>
        <begin position="40"/>
        <end position="61"/>
    </location>
</feature>
<protein>
    <submittedName>
        <fullName evidence="7">Amino acid permease</fullName>
    </submittedName>
</protein>
<evidence type="ECO:0000256" key="5">
    <source>
        <dbReference type="ARBA" id="ARBA00023136"/>
    </source>
</evidence>
<evidence type="ECO:0000256" key="6">
    <source>
        <dbReference type="SAM" id="Phobius"/>
    </source>
</evidence>
<feature type="transmembrane region" description="Helical" evidence="6">
    <location>
        <begin position="204"/>
        <end position="225"/>
    </location>
</feature>
<feature type="transmembrane region" description="Helical" evidence="6">
    <location>
        <begin position="237"/>
        <end position="259"/>
    </location>
</feature>
<reference evidence="7 8" key="1">
    <citation type="submission" date="2019-11" db="EMBL/GenBank/DDBJ databases">
        <title>Whole genome sequencing identifies a novel species of the genus Arsenicicoccus isolated from human blood.</title>
        <authorList>
            <person name="Jeong J.H."/>
            <person name="Kweon O.J."/>
            <person name="Kim H.R."/>
            <person name="Kim T.-H."/>
            <person name="Ha S.-M."/>
            <person name="Lee M.-K."/>
        </authorList>
    </citation>
    <scope>NUCLEOTIDE SEQUENCE [LARGE SCALE GENOMIC DNA]</scope>
    <source>
        <strain evidence="7 8">MKL-02</strain>
    </source>
</reference>
<feature type="transmembrane region" description="Helical" evidence="6">
    <location>
        <begin position="279"/>
        <end position="306"/>
    </location>
</feature>
<dbReference type="PIRSF" id="PIRSF006060">
    <property type="entry name" value="AA_transporter"/>
    <property type="match status" value="1"/>
</dbReference>
<evidence type="ECO:0000256" key="4">
    <source>
        <dbReference type="ARBA" id="ARBA00022989"/>
    </source>
</evidence>
<gene>
    <name evidence="7" type="ORF">GGG17_01415</name>
</gene>
<proteinExistence type="predicted"/>
<evidence type="ECO:0000313" key="8">
    <source>
        <dbReference type="Proteomes" id="UP000431092"/>
    </source>
</evidence>
<evidence type="ECO:0000256" key="1">
    <source>
        <dbReference type="ARBA" id="ARBA00004651"/>
    </source>
</evidence>
<feature type="transmembrane region" description="Helical" evidence="6">
    <location>
        <begin position="132"/>
        <end position="151"/>
    </location>
</feature>
<comment type="subcellular location">
    <subcellularLocation>
        <location evidence="1">Cell membrane</location>
        <topology evidence="1">Multi-pass membrane protein</topology>
    </subcellularLocation>
</comment>
<sequence length="479" mass="50699">MAELKKTLGFLPLIALGVAGVIGSSWIYTNSAFFEQYGAGGMIFGLAIGTLLAACVALAYAELTTLFPRAGGEVVYSFTILGRPASFLTGWMLIGAYVSSLAFYVTAFGLLLGKFMPVMEEHPLYSINGEAVTAPVLIAGVALTLLLFALNWWGVEVGAQVQVVLFAAMVVIGLALVVVGFAAGSPGNFWPPYAADHNALTDTLRFVVPGMTYMAGFGLVAVLAEDADLPPRRIARAVIWTVLLAGTFYCLVLLSSAWVMPWEEVAGMKLGTIDAFKAAGFPVLGWGAFAIAILGLLTSFLGLFIATSRVVVAMARAGLLPAGLARLDARRGTPRNALVFTVVVTLALGWLGKAAVVWFLDTGGIYLGAVWIMVVLAKYALPRRYPHLAARRRLQTSWIPAVGALGAALVIVMALWPGTGISLVWPAEYLILGVWLGLGAILYAVSRSLPREEALDALLGEYADTLVEGAPEASRGTRP</sequence>
<evidence type="ECO:0000313" key="7">
    <source>
        <dbReference type="EMBL" id="MTB70655.1"/>
    </source>
</evidence>
<evidence type="ECO:0000256" key="2">
    <source>
        <dbReference type="ARBA" id="ARBA00022475"/>
    </source>
</evidence>
<keyword evidence="4 6" id="KW-1133">Transmembrane helix</keyword>
<comment type="caution">
    <text evidence="7">The sequence shown here is derived from an EMBL/GenBank/DDBJ whole genome shotgun (WGS) entry which is preliminary data.</text>
</comment>
<organism evidence="7 8">
    <name type="scientific">Arsenicicoccus cauae</name>
    <dbReference type="NCBI Taxonomy" id="2663847"/>
    <lineage>
        <taxon>Bacteria</taxon>
        <taxon>Bacillati</taxon>
        <taxon>Actinomycetota</taxon>
        <taxon>Actinomycetes</taxon>
        <taxon>Micrococcales</taxon>
        <taxon>Intrasporangiaceae</taxon>
        <taxon>Arsenicicoccus</taxon>
    </lineage>
</organism>
<feature type="transmembrane region" description="Helical" evidence="6">
    <location>
        <begin position="423"/>
        <end position="445"/>
    </location>
</feature>
<keyword evidence="2" id="KW-1003">Cell membrane</keyword>
<dbReference type="Gene3D" id="1.20.1740.10">
    <property type="entry name" value="Amino acid/polyamine transporter I"/>
    <property type="match status" value="1"/>
</dbReference>
<evidence type="ECO:0000256" key="3">
    <source>
        <dbReference type="ARBA" id="ARBA00022692"/>
    </source>
</evidence>
<feature type="transmembrane region" description="Helical" evidence="6">
    <location>
        <begin position="336"/>
        <end position="352"/>
    </location>
</feature>
<keyword evidence="8" id="KW-1185">Reference proteome</keyword>
<keyword evidence="5 6" id="KW-0472">Membrane</keyword>
<dbReference type="Proteomes" id="UP000431092">
    <property type="component" value="Unassembled WGS sequence"/>
</dbReference>
<dbReference type="Pfam" id="PF13520">
    <property type="entry name" value="AA_permease_2"/>
    <property type="match status" value="1"/>
</dbReference>
<dbReference type="PANTHER" id="PTHR42770:SF7">
    <property type="entry name" value="MEMBRANE PROTEIN"/>
    <property type="match status" value="1"/>
</dbReference>
<accession>A0A6I3IFW2</accession>
<name>A0A6I3IFW2_9MICO</name>
<dbReference type="GO" id="GO:0005886">
    <property type="term" value="C:plasma membrane"/>
    <property type="evidence" value="ECO:0007669"/>
    <property type="project" value="UniProtKB-SubCell"/>
</dbReference>
<dbReference type="InterPro" id="IPR050367">
    <property type="entry name" value="APC_superfamily"/>
</dbReference>
<feature type="transmembrane region" description="Helical" evidence="6">
    <location>
        <begin position="358"/>
        <end position="377"/>
    </location>
</feature>